<accession>A0A9Q3EMB4</accession>
<gene>
    <name evidence="1" type="ORF">O181_063369</name>
</gene>
<name>A0A9Q3EMB4_9BASI</name>
<comment type="caution">
    <text evidence="1">The sequence shown here is derived from an EMBL/GenBank/DDBJ whole genome shotgun (WGS) entry which is preliminary data.</text>
</comment>
<evidence type="ECO:0000313" key="2">
    <source>
        <dbReference type="Proteomes" id="UP000765509"/>
    </source>
</evidence>
<keyword evidence="2" id="KW-1185">Reference proteome</keyword>
<dbReference type="EMBL" id="AVOT02030458">
    <property type="protein sequence ID" value="MBW0523654.1"/>
    <property type="molecule type" value="Genomic_DNA"/>
</dbReference>
<evidence type="ECO:0000313" key="1">
    <source>
        <dbReference type="EMBL" id="MBW0523654.1"/>
    </source>
</evidence>
<sequence>MQMVIGELIPYIKQQYQVSLAGEIEPYIFAIKEKKTGYHSTTESWYKSLGDATKATTFLINFINETQLTSSSLDSVLLNGNEGAIYLAPKNSNHIGFKTKHIEIKFHFIKELLKKDILLLKNILTTSMNAYALTKSICKKFP</sequence>
<dbReference type="AlphaFoldDB" id="A0A9Q3EMB4"/>
<dbReference type="Proteomes" id="UP000765509">
    <property type="component" value="Unassembled WGS sequence"/>
</dbReference>
<organism evidence="1 2">
    <name type="scientific">Austropuccinia psidii MF-1</name>
    <dbReference type="NCBI Taxonomy" id="1389203"/>
    <lineage>
        <taxon>Eukaryota</taxon>
        <taxon>Fungi</taxon>
        <taxon>Dikarya</taxon>
        <taxon>Basidiomycota</taxon>
        <taxon>Pucciniomycotina</taxon>
        <taxon>Pucciniomycetes</taxon>
        <taxon>Pucciniales</taxon>
        <taxon>Sphaerophragmiaceae</taxon>
        <taxon>Austropuccinia</taxon>
    </lineage>
</organism>
<protein>
    <submittedName>
        <fullName evidence="1">Uncharacterized protein</fullName>
    </submittedName>
</protein>
<reference evidence="1" key="1">
    <citation type="submission" date="2021-03" db="EMBL/GenBank/DDBJ databases">
        <title>Draft genome sequence of rust myrtle Austropuccinia psidii MF-1, a brazilian biotype.</title>
        <authorList>
            <person name="Quecine M.C."/>
            <person name="Pachon D.M.R."/>
            <person name="Bonatelli M.L."/>
            <person name="Correr F.H."/>
            <person name="Franceschini L.M."/>
            <person name="Leite T.F."/>
            <person name="Margarido G.R.A."/>
            <person name="Almeida C.A."/>
            <person name="Ferrarezi J.A."/>
            <person name="Labate C.A."/>
        </authorList>
    </citation>
    <scope>NUCLEOTIDE SEQUENCE</scope>
    <source>
        <strain evidence="1">MF-1</strain>
    </source>
</reference>
<dbReference type="OrthoDB" id="3344688at2759"/>
<proteinExistence type="predicted"/>